<dbReference type="PROSITE" id="PS50927">
    <property type="entry name" value="BULB_LECTIN"/>
    <property type="match status" value="1"/>
</dbReference>
<keyword evidence="5" id="KW-1185">Reference proteome</keyword>
<sequence>MTQQEPGAGRPPRSVWDRELPWQAATLGNAGELRDAGEPRNSGEPRDAGEPGTGERPAVPGPSDPHDPADPDHEVDADADAGFDDEFVAEFEEEFEEEQEEPAAGRTDPTNRLLAAATGLCVLLLVVPALLLDGSGKPGHSDAGSPAEEQVLQQPSPATGSSPPPAVRPAPEPSPSASRSPGATRTTAAARVERVAESAGPTASFPADTARTATAPGGPAAARRGTATAVAGTSVLRRGESWSADRVVLAFQGDGNLVLYDRRGRALWSSGTVGRGARTVFQADGNLVVYTEDMRTAWSSRTDGHDGAELLLRGDDLAVRYGDSVLWSTATAP</sequence>
<protein>
    <recommendedName>
        <fullName evidence="3">Bulb-type lectin domain-containing protein</fullName>
    </recommendedName>
</protein>
<reference evidence="5" key="1">
    <citation type="journal article" date="2019" name="Int. J. Syst. Evol. Microbiol.">
        <title>The Global Catalogue of Microorganisms (GCM) 10K type strain sequencing project: providing services to taxonomists for standard genome sequencing and annotation.</title>
        <authorList>
            <consortium name="The Broad Institute Genomics Platform"/>
            <consortium name="The Broad Institute Genome Sequencing Center for Infectious Disease"/>
            <person name="Wu L."/>
            <person name="Ma J."/>
        </authorList>
    </citation>
    <scope>NUCLEOTIDE SEQUENCE [LARGE SCALE GENOMIC DNA]</scope>
    <source>
        <strain evidence="5">JCM 18081</strain>
    </source>
</reference>
<evidence type="ECO:0000313" key="4">
    <source>
        <dbReference type="EMBL" id="GAA4806741.1"/>
    </source>
</evidence>
<feature type="transmembrane region" description="Helical" evidence="2">
    <location>
        <begin position="113"/>
        <end position="132"/>
    </location>
</feature>
<gene>
    <name evidence="4" type="ORF">GCM10023220_41030</name>
</gene>
<feature type="region of interest" description="Disordered" evidence="1">
    <location>
        <begin position="1"/>
        <end position="110"/>
    </location>
</feature>
<keyword evidence="2" id="KW-1133">Transmembrane helix</keyword>
<evidence type="ECO:0000313" key="5">
    <source>
        <dbReference type="Proteomes" id="UP001501265"/>
    </source>
</evidence>
<dbReference type="EMBL" id="BAABIG010000040">
    <property type="protein sequence ID" value="GAA4806741.1"/>
    <property type="molecule type" value="Genomic_DNA"/>
</dbReference>
<organism evidence="4 5">
    <name type="scientific">Streptomyces ziwulingensis</name>
    <dbReference type="NCBI Taxonomy" id="1045501"/>
    <lineage>
        <taxon>Bacteria</taxon>
        <taxon>Bacillati</taxon>
        <taxon>Actinomycetota</taxon>
        <taxon>Actinomycetes</taxon>
        <taxon>Kitasatosporales</taxon>
        <taxon>Streptomycetaceae</taxon>
        <taxon>Streptomyces</taxon>
    </lineage>
</organism>
<dbReference type="InterPro" id="IPR036426">
    <property type="entry name" value="Bulb-type_lectin_dom_sf"/>
</dbReference>
<accession>A0ABP9C9J2</accession>
<dbReference type="SUPFAM" id="SSF51110">
    <property type="entry name" value="alpha-D-mannose-specific plant lectins"/>
    <property type="match status" value="1"/>
</dbReference>
<dbReference type="RefSeq" id="WP_345621333.1">
    <property type="nucleotide sequence ID" value="NZ_BAABIG010000040.1"/>
</dbReference>
<feature type="region of interest" description="Disordered" evidence="1">
    <location>
        <begin position="136"/>
        <end position="227"/>
    </location>
</feature>
<comment type="caution">
    <text evidence="4">The sequence shown here is derived from an EMBL/GenBank/DDBJ whole genome shotgun (WGS) entry which is preliminary data.</text>
</comment>
<keyword evidence="2" id="KW-0812">Transmembrane</keyword>
<name>A0ABP9C9J2_9ACTN</name>
<feature type="compositionally biased region" description="Low complexity" evidence="1">
    <location>
        <begin position="206"/>
        <end position="227"/>
    </location>
</feature>
<feature type="compositionally biased region" description="Basic and acidic residues" evidence="1">
    <location>
        <begin position="32"/>
        <end position="49"/>
    </location>
</feature>
<evidence type="ECO:0000259" key="3">
    <source>
        <dbReference type="PROSITE" id="PS50927"/>
    </source>
</evidence>
<feature type="compositionally biased region" description="Pro residues" evidence="1">
    <location>
        <begin position="162"/>
        <end position="174"/>
    </location>
</feature>
<feature type="compositionally biased region" description="Basic and acidic residues" evidence="1">
    <location>
        <begin position="64"/>
        <end position="76"/>
    </location>
</feature>
<feature type="domain" description="Bulb-type lectin" evidence="3">
    <location>
        <begin position="227"/>
        <end position="333"/>
    </location>
</feature>
<evidence type="ECO:0000256" key="2">
    <source>
        <dbReference type="SAM" id="Phobius"/>
    </source>
</evidence>
<evidence type="ECO:0000256" key="1">
    <source>
        <dbReference type="SAM" id="MobiDB-lite"/>
    </source>
</evidence>
<dbReference type="Proteomes" id="UP001501265">
    <property type="component" value="Unassembled WGS sequence"/>
</dbReference>
<dbReference type="InterPro" id="IPR001480">
    <property type="entry name" value="Bulb-type_lectin_dom"/>
</dbReference>
<feature type="compositionally biased region" description="Low complexity" evidence="1">
    <location>
        <begin position="175"/>
        <end position="190"/>
    </location>
</feature>
<feature type="compositionally biased region" description="Acidic residues" evidence="1">
    <location>
        <begin position="77"/>
        <end position="101"/>
    </location>
</feature>
<dbReference type="Gene3D" id="2.90.10.10">
    <property type="entry name" value="Bulb-type lectin domain"/>
    <property type="match status" value="1"/>
</dbReference>
<keyword evidence="2" id="KW-0472">Membrane</keyword>
<proteinExistence type="predicted"/>
<dbReference type="SMART" id="SM00108">
    <property type="entry name" value="B_lectin"/>
    <property type="match status" value="1"/>
</dbReference>